<dbReference type="SUPFAM" id="SSF89550">
    <property type="entry name" value="PHP domain-like"/>
    <property type="match status" value="1"/>
</dbReference>
<proteinExistence type="predicted"/>
<protein>
    <recommendedName>
        <fullName evidence="3">DNA helicase UvrD</fullName>
    </recommendedName>
</protein>
<gene>
    <name evidence="1" type="ORF">HKBW3S06_00136</name>
</gene>
<accession>A0A6V8NKQ2</accession>
<dbReference type="InterPro" id="IPR016195">
    <property type="entry name" value="Pol/histidinol_Pase-like"/>
</dbReference>
<dbReference type="EMBL" id="BLRV01000007">
    <property type="protein sequence ID" value="GFP20909.1"/>
    <property type="molecule type" value="Genomic_DNA"/>
</dbReference>
<dbReference type="RefSeq" id="WP_176226054.1">
    <property type="nucleotide sequence ID" value="NZ_BLRV01000007.1"/>
</dbReference>
<name>A0A6V8NKQ2_9ACTN</name>
<comment type="caution">
    <text evidence="1">The sequence shown here is derived from an EMBL/GenBank/DDBJ whole genome shotgun (WGS) entry which is preliminary data.</text>
</comment>
<dbReference type="CDD" id="cd19067">
    <property type="entry name" value="PfuEndoQ-like"/>
    <property type="match status" value="1"/>
</dbReference>
<evidence type="ECO:0008006" key="3">
    <source>
        <dbReference type="Google" id="ProtNLM"/>
    </source>
</evidence>
<dbReference type="Proteomes" id="UP000580051">
    <property type="component" value="Unassembled WGS sequence"/>
</dbReference>
<sequence>MIFIADFHIHSRYSRAVSPDMDIDNLARWARIKGIKLMGTGDFTHPLWLAELKEKLKPTDNGLFSCGETHFILTGEVNSIYTQSNKPRRIHNLIFAPSFEAVERINRKLLSRGARLRSDGRPIVGLSARDLVELVMDASPQSFIVPAHAWTPWYSVFGTKSGFDSLEECFGDMRPYIQAIETGLSSDPAMNWRISGLDQVAIISCSDSHSPRKIGREAAVFDTELNYTSIIEAMRGRRTDKLLYTIEFFPQEGKYHYDGHRLCGIHQGPRETLSKGEICPVCGRRLTIGVMNRVEQLADRPEGFVPERSSPFKSLVPLEEIIAESLGVGQTTKTVETYYQRLIARFGSEFEVLLNTPIDEIKDVDPQIGEGVDRVRKGQLHIEPGYDGVFGKIRIFGEEERIPKGPTDGEQLSLL</sequence>
<evidence type="ECO:0000313" key="2">
    <source>
        <dbReference type="Proteomes" id="UP000580051"/>
    </source>
</evidence>
<dbReference type="AlphaFoldDB" id="A0A6V8NKQ2"/>
<evidence type="ECO:0000313" key="1">
    <source>
        <dbReference type="EMBL" id="GFP20909.1"/>
    </source>
</evidence>
<dbReference type="Gene3D" id="3.20.20.140">
    <property type="entry name" value="Metal-dependent hydrolases"/>
    <property type="match status" value="1"/>
</dbReference>
<dbReference type="PANTHER" id="PTHR40084:SF1">
    <property type="entry name" value="PHOSPHOTRANSFERASE"/>
    <property type="match status" value="1"/>
</dbReference>
<dbReference type="PANTHER" id="PTHR40084">
    <property type="entry name" value="PHOSPHOHYDROLASE, PHP FAMILY"/>
    <property type="match status" value="1"/>
</dbReference>
<organism evidence="1 2">
    <name type="scientific">Candidatus Hakubella thermalkaliphila</name>
    <dbReference type="NCBI Taxonomy" id="2754717"/>
    <lineage>
        <taxon>Bacteria</taxon>
        <taxon>Bacillati</taxon>
        <taxon>Actinomycetota</taxon>
        <taxon>Actinomycetota incertae sedis</taxon>
        <taxon>Candidatus Hakubellales</taxon>
        <taxon>Candidatus Hakubellaceae</taxon>
        <taxon>Candidatus Hakubella</taxon>
    </lineage>
</organism>
<reference evidence="1 2" key="1">
    <citation type="journal article" date="2020" name="Front. Microbiol.">
        <title>Single-cell genomics of novel Actinobacteria with the Wood-Ljungdahl pathway discovered in a serpentinizing system.</title>
        <authorList>
            <person name="Merino N."/>
            <person name="Kawai M."/>
            <person name="Boyd E.S."/>
            <person name="Colman D.R."/>
            <person name="McGlynn S.E."/>
            <person name="Nealson K.H."/>
            <person name="Kurokawa K."/>
            <person name="Hongoh Y."/>
        </authorList>
    </citation>
    <scope>NUCLEOTIDE SEQUENCE [LARGE SCALE GENOMIC DNA]</scope>
    <source>
        <strain evidence="1 2">S06</strain>
    </source>
</reference>